<accession>A0A0F9NG51</accession>
<comment type="caution">
    <text evidence="1">The sequence shown here is derived from an EMBL/GenBank/DDBJ whole genome shotgun (WGS) entry which is preliminary data.</text>
</comment>
<dbReference type="EMBL" id="LAZR01003418">
    <property type="protein sequence ID" value="KKN18535.1"/>
    <property type="molecule type" value="Genomic_DNA"/>
</dbReference>
<organism evidence="1">
    <name type="scientific">marine sediment metagenome</name>
    <dbReference type="NCBI Taxonomy" id="412755"/>
    <lineage>
        <taxon>unclassified sequences</taxon>
        <taxon>metagenomes</taxon>
        <taxon>ecological metagenomes</taxon>
    </lineage>
</organism>
<name>A0A0F9NG51_9ZZZZ</name>
<dbReference type="AlphaFoldDB" id="A0A0F9NG51"/>
<evidence type="ECO:0000313" key="1">
    <source>
        <dbReference type="EMBL" id="KKN18535.1"/>
    </source>
</evidence>
<protein>
    <submittedName>
        <fullName evidence="1">Uncharacterized protein</fullName>
    </submittedName>
</protein>
<gene>
    <name evidence="1" type="ORF">LCGC14_0954840</name>
</gene>
<proteinExistence type="predicted"/>
<reference evidence="1" key="1">
    <citation type="journal article" date="2015" name="Nature">
        <title>Complex archaea that bridge the gap between prokaryotes and eukaryotes.</title>
        <authorList>
            <person name="Spang A."/>
            <person name="Saw J.H."/>
            <person name="Jorgensen S.L."/>
            <person name="Zaremba-Niedzwiedzka K."/>
            <person name="Martijn J."/>
            <person name="Lind A.E."/>
            <person name="van Eijk R."/>
            <person name="Schleper C."/>
            <person name="Guy L."/>
            <person name="Ettema T.J."/>
        </authorList>
    </citation>
    <scope>NUCLEOTIDE SEQUENCE</scope>
</reference>
<sequence>MIAYQATLESHTAAAGLSIRIHGTNDQDAVEEYFKRHFPDLEIIGITDEEKIKDGHIARYWIEHSGRQIETRWTESGPETKIIYHDKITVNSGIK</sequence>